<dbReference type="InterPro" id="IPR019163">
    <property type="entry name" value="THO_Thoc5"/>
</dbReference>
<evidence type="ECO:0000313" key="4">
    <source>
        <dbReference type="EMBL" id="VDN00442.1"/>
    </source>
</evidence>
<evidence type="ECO:0000313" key="6">
    <source>
        <dbReference type="WBParaSite" id="nOo.2.0.1.t13009-RA"/>
    </source>
</evidence>
<dbReference type="STRING" id="42157.A0A182EXV4"/>
<dbReference type="GO" id="GO:0005634">
    <property type="term" value="C:nucleus"/>
    <property type="evidence" value="ECO:0007669"/>
    <property type="project" value="UniProtKB-SubCell"/>
</dbReference>
<dbReference type="AlphaFoldDB" id="A0A182EXV4"/>
<reference evidence="6" key="1">
    <citation type="submission" date="2016-06" db="UniProtKB">
        <authorList>
            <consortium name="WormBaseParasite"/>
        </authorList>
    </citation>
    <scope>IDENTIFICATION</scope>
</reference>
<dbReference type="Proteomes" id="UP000271087">
    <property type="component" value="Unassembled WGS sequence"/>
</dbReference>
<evidence type="ECO:0000256" key="3">
    <source>
        <dbReference type="ARBA" id="ARBA00023242"/>
    </source>
</evidence>
<name>A0A182EXV4_ONCOC</name>
<evidence type="ECO:0000256" key="1">
    <source>
        <dbReference type="ARBA" id="ARBA00004123"/>
    </source>
</evidence>
<dbReference type="WBParaSite" id="nOo.2.0.1.t13009-RA">
    <property type="protein sequence ID" value="nOo.2.0.1.t13009-RA"/>
    <property type="gene ID" value="nOo.2.0.1.g13009"/>
</dbReference>
<keyword evidence="5" id="KW-1185">Reference proteome</keyword>
<reference evidence="4 5" key="2">
    <citation type="submission" date="2018-08" db="EMBL/GenBank/DDBJ databases">
        <authorList>
            <person name="Laetsch R D."/>
            <person name="Stevens L."/>
            <person name="Kumar S."/>
            <person name="Blaxter L. M."/>
        </authorList>
    </citation>
    <scope>NUCLEOTIDE SEQUENCE [LARGE SCALE GENOMIC DNA]</scope>
</reference>
<gene>
    <name evidence="4" type="ORF">NOO_LOCUS13009</name>
</gene>
<comment type="similarity">
    <text evidence="2">Belongs to the THOC5 family.</text>
</comment>
<sequence>MSMKELIDEQKNAVVAPHPIHIEMEIACQDDIYVTLVLQYIPGLRSVGAMAKLNRVPTSIYGSALFDVSLLAELFDGDDGSKCVNNAGQAKLDQLEYAFFNVLYTYSIDIMTNRMFTVVTTCMYEYPEIFRVIFNF</sequence>
<keyword evidence="3" id="KW-0539">Nucleus</keyword>
<dbReference type="Pfam" id="PF09766">
    <property type="entry name" value="FmiP_Thoc5"/>
    <property type="match status" value="1"/>
</dbReference>
<evidence type="ECO:0000256" key="2">
    <source>
        <dbReference type="ARBA" id="ARBA00008044"/>
    </source>
</evidence>
<accession>A0A182EXV4</accession>
<evidence type="ECO:0000313" key="5">
    <source>
        <dbReference type="Proteomes" id="UP000271087"/>
    </source>
</evidence>
<comment type="subcellular location">
    <subcellularLocation>
        <location evidence="1">Nucleus</location>
    </subcellularLocation>
</comment>
<organism evidence="6">
    <name type="scientific">Onchocerca ochengi</name>
    <name type="common">Filarial nematode worm</name>
    <dbReference type="NCBI Taxonomy" id="42157"/>
    <lineage>
        <taxon>Eukaryota</taxon>
        <taxon>Metazoa</taxon>
        <taxon>Ecdysozoa</taxon>
        <taxon>Nematoda</taxon>
        <taxon>Chromadorea</taxon>
        <taxon>Rhabditida</taxon>
        <taxon>Spirurina</taxon>
        <taxon>Spiruromorpha</taxon>
        <taxon>Filarioidea</taxon>
        <taxon>Onchocercidae</taxon>
        <taxon>Onchocerca</taxon>
    </lineage>
</organism>
<dbReference type="EMBL" id="UYRW01012989">
    <property type="protein sequence ID" value="VDN00442.1"/>
    <property type="molecule type" value="Genomic_DNA"/>
</dbReference>
<protein>
    <submittedName>
        <fullName evidence="6">Protein kinase domain-containing protein</fullName>
    </submittedName>
</protein>
<proteinExistence type="inferred from homology"/>